<dbReference type="RefSeq" id="WP_129355193.1">
    <property type="nucleotide sequence ID" value="NZ_CP026538.1"/>
</dbReference>
<proteinExistence type="predicted"/>
<organism evidence="1 2">
    <name type="scientific">Solidesulfovibrio carbinolicus</name>
    <dbReference type="NCBI Taxonomy" id="296842"/>
    <lineage>
        <taxon>Bacteria</taxon>
        <taxon>Pseudomonadati</taxon>
        <taxon>Thermodesulfobacteriota</taxon>
        <taxon>Desulfovibrionia</taxon>
        <taxon>Desulfovibrionales</taxon>
        <taxon>Desulfovibrionaceae</taxon>
        <taxon>Solidesulfovibrio</taxon>
    </lineage>
</organism>
<dbReference type="Proteomes" id="UP000293296">
    <property type="component" value="Chromosome"/>
</dbReference>
<keyword evidence="2" id="KW-1185">Reference proteome</keyword>
<reference evidence="1 2" key="1">
    <citation type="submission" date="2018-02" db="EMBL/GenBank/DDBJ databases">
        <title>Genome sequence of Desulfovibrio carbinolicus DSM 3852.</title>
        <authorList>
            <person name="Wilbanks E."/>
            <person name="Skennerton C.T."/>
            <person name="Orphan V.J."/>
        </authorList>
    </citation>
    <scope>NUCLEOTIDE SEQUENCE [LARGE SCALE GENOMIC DNA]</scope>
    <source>
        <strain evidence="1 2">DSM 3852</strain>
    </source>
</reference>
<accession>A0A4V0YRA4</accession>
<evidence type="ECO:0000313" key="1">
    <source>
        <dbReference type="EMBL" id="QAZ69112.1"/>
    </source>
</evidence>
<protein>
    <submittedName>
        <fullName evidence="1">Uncharacterized protein</fullName>
    </submittedName>
</protein>
<dbReference type="EMBL" id="CP026538">
    <property type="protein sequence ID" value="QAZ69112.1"/>
    <property type="molecule type" value="Genomic_DNA"/>
</dbReference>
<sequence>MDDTASLDRDGRFAACLERLEELKAVKARREVLEERVFLEFLRANRGRINEFPLLETEQQSLMDMLLRRAEGLHPGHAYLKEHFSAYLIELNHWGKAKAVGDAAAQEKLARRLERQETILAKCLQGAVYASSLVKDNFSDAVIRHFGENSLVKIEEITATMVFDELYWRAYIDRFIKEEVRGAYDGILAARRYRLLREGQLLIVVYPFDAVLEGLKGTTKAISKTRVQSSFEEAASGDDGRQNAEAVLSLCLRADLGDADKRLDRDELTFAARVGAMDAVAGEYREALTDAAEDAEEKRERLGELCVALALGAMVSLRVVREDFSKALRDFSAKEVAWLIQAAGYFEAKRLGNVLEHVMELDFAHLLREKGEADAARIQVKPARTRRAAKADVDALAEAGLNKIRRKQFFDDDPDLAESLLWRAKNPAEFQEKLKLFQIEPELAKALVTLWEEAGFKVDLYLCINLAALGKVATNLPARVAEILGRYGIAPPGAADPAKARRDP</sequence>
<gene>
    <name evidence="1" type="ORF">C3Y92_18460</name>
</gene>
<evidence type="ECO:0000313" key="2">
    <source>
        <dbReference type="Proteomes" id="UP000293296"/>
    </source>
</evidence>
<dbReference type="AlphaFoldDB" id="A0A4V0YRA4"/>
<dbReference type="KEGG" id="dcb:C3Y92_18460"/>
<name>A0A4V0YRA4_9BACT</name>
<dbReference type="OrthoDB" id="5441891at2"/>